<evidence type="ECO:0008006" key="4">
    <source>
        <dbReference type="Google" id="ProtNLM"/>
    </source>
</evidence>
<evidence type="ECO:0000256" key="1">
    <source>
        <dbReference type="SAM" id="Phobius"/>
    </source>
</evidence>
<name>A0A9W6AZI8_9LACO</name>
<keyword evidence="1" id="KW-0812">Transmembrane</keyword>
<dbReference type="EMBL" id="BRPL01000002">
    <property type="protein sequence ID" value="GLB46121.1"/>
    <property type="molecule type" value="Genomic_DNA"/>
</dbReference>
<keyword evidence="1" id="KW-1133">Transmembrane helix</keyword>
<evidence type="ECO:0000313" key="2">
    <source>
        <dbReference type="EMBL" id="GLB46121.1"/>
    </source>
</evidence>
<evidence type="ECO:0000313" key="3">
    <source>
        <dbReference type="Proteomes" id="UP001144204"/>
    </source>
</evidence>
<reference evidence="2" key="1">
    <citation type="submission" date="2022-07" db="EMBL/GenBank/DDBJ databases">
        <authorList>
            <person name="Kouya T."/>
            <person name="Ishiyama Y."/>
        </authorList>
    </citation>
    <scope>NUCLEOTIDE SEQUENCE</scope>
    <source>
        <strain evidence="2">WR16-4</strain>
    </source>
</reference>
<proteinExistence type="predicted"/>
<accession>A0A9W6AZI8</accession>
<dbReference type="RefSeq" id="WP_286135580.1">
    <property type="nucleotide sequence ID" value="NZ_BRPL01000002.1"/>
</dbReference>
<dbReference type="Proteomes" id="UP001144204">
    <property type="component" value="Unassembled WGS sequence"/>
</dbReference>
<sequence length="114" mass="13578">MIKLILVVLFLLFMFEYCLLKSIQKHNYKLASSVSHMTIRLPYIQDHHYDKNSKKVFWIAYCYNISCLIFLGLPFGLIVLDSLWLDVYILSMITFTVIFTCFYKELGRYAIKDE</sequence>
<organism evidence="2 3">
    <name type="scientific">Philodulcilactobacillus myokoensis</name>
    <dbReference type="NCBI Taxonomy" id="2929573"/>
    <lineage>
        <taxon>Bacteria</taxon>
        <taxon>Bacillati</taxon>
        <taxon>Bacillota</taxon>
        <taxon>Bacilli</taxon>
        <taxon>Lactobacillales</taxon>
        <taxon>Lactobacillaceae</taxon>
        <taxon>Philodulcilactobacillus</taxon>
    </lineage>
</organism>
<feature type="transmembrane region" description="Helical" evidence="1">
    <location>
        <begin position="87"/>
        <end position="106"/>
    </location>
</feature>
<keyword evidence="1" id="KW-0472">Membrane</keyword>
<dbReference type="AlphaFoldDB" id="A0A9W6AZI8"/>
<reference evidence="2" key="2">
    <citation type="journal article" date="2023" name="PLoS ONE">
        <title>Philodulcilactobacillus myokoensis gen. nov., sp. nov., a fructophilic, acidophilic, and agar-phobic lactic acid bacterium isolated from fermented vegetable extracts.</title>
        <authorList>
            <person name="Kouya T."/>
            <person name="Ishiyama Y."/>
            <person name="Ohashi S."/>
            <person name="Kumakubo R."/>
            <person name="Yamazaki T."/>
            <person name="Otaki T."/>
        </authorList>
    </citation>
    <scope>NUCLEOTIDE SEQUENCE</scope>
    <source>
        <strain evidence="2">WR16-4</strain>
    </source>
</reference>
<gene>
    <name evidence="2" type="ORF">WR164_01000</name>
</gene>
<comment type="caution">
    <text evidence="2">The sequence shown here is derived from an EMBL/GenBank/DDBJ whole genome shotgun (WGS) entry which is preliminary data.</text>
</comment>
<feature type="transmembrane region" description="Helical" evidence="1">
    <location>
        <begin position="58"/>
        <end position="80"/>
    </location>
</feature>
<protein>
    <recommendedName>
        <fullName evidence="4">SdpI family protein</fullName>
    </recommendedName>
</protein>
<keyword evidence="3" id="KW-1185">Reference proteome</keyword>